<dbReference type="Proteomes" id="UP001230504">
    <property type="component" value="Unassembled WGS sequence"/>
</dbReference>
<evidence type="ECO:0000313" key="10">
    <source>
        <dbReference type="EMBL" id="KAK1564169.1"/>
    </source>
</evidence>
<evidence type="ECO:0000313" key="11">
    <source>
        <dbReference type="Proteomes" id="UP001230504"/>
    </source>
</evidence>
<feature type="domain" description="Thiamine pyrophosphate enzyme TPP-binding" evidence="9">
    <location>
        <begin position="153"/>
        <end position="251"/>
    </location>
</feature>
<organism evidence="10 11">
    <name type="scientific">Colletotrichum navitas</name>
    <dbReference type="NCBI Taxonomy" id="681940"/>
    <lineage>
        <taxon>Eukaryota</taxon>
        <taxon>Fungi</taxon>
        <taxon>Dikarya</taxon>
        <taxon>Ascomycota</taxon>
        <taxon>Pezizomycotina</taxon>
        <taxon>Sordariomycetes</taxon>
        <taxon>Hypocreomycetidae</taxon>
        <taxon>Glomerellales</taxon>
        <taxon>Glomerellaceae</taxon>
        <taxon>Colletotrichum</taxon>
        <taxon>Colletotrichum graminicola species complex</taxon>
    </lineage>
</organism>
<reference evidence="10" key="1">
    <citation type="submission" date="2021-06" db="EMBL/GenBank/DDBJ databases">
        <title>Comparative genomics, transcriptomics and evolutionary studies reveal genomic signatures of adaptation to plant cell wall in hemibiotrophic fungi.</title>
        <authorList>
            <consortium name="DOE Joint Genome Institute"/>
            <person name="Baroncelli R."/>
            <person name="Diaz J.F."/>
            <person name="Benocci T."/>
            <person name="Peng M."/>
            <person name="Battaglia E."/>
            <person name="Haridas S."/>
            <person name="Andreopoulos W."/>
            <person name="Labutti K."/>
            <person name="Pangilinan J."/>
            <person name="Floch G.L."/>
            <person name="Makela M.R."/>
            <person name="Henrissat B."/>
            <person name="Grigoriev I.V."/>
            <person name="Crouch J.A."/>
            <person name="De Vries R.P."/>
            <person name="Sukno S.A."/>
            <person name="Thon M.R."/>
        </authorList>
    </citation>
    <scope>NUCLEOTIDE SEQUENCE</scope>
    <source>
        <strain evidence="10">CBS 125086</strain>
    </source>
</reference>
<evidence type="ECO:0000256" key="7">
    <source>
        <dbReference type="ARBA" id="ARBA00023052"/>
    </source>
</evidence>
<evidence type="ECO:0000256" key="4">
    <source>
        <dbReference type="ARBA" id="ARBA00022723"/>
    </source>
</evidence>
<evidence type="ECO:0000256" key="6">
    <source>
        <dbReference type="ARBA" id="ARBA00022842"/>
    </source>
</evidence>
<evidence type="ECO:0000259" key="9">
    <source>
        <dbReference type="Pfam" id="PF02775"/>
    </source>
</evidence>
<keyword evidence="6" id="KW-0460">Magnesium</keyword>
<keyword evidence="8" id="KW-0456">Lyase</keyword>
<dbReference type="PANTHER" id="PTHR43452:SF30">
    <property type="entry name" value="PYRUVATE DECARBOXYLASE ISOZYME 1-RELATED"/>
    <property type="match status" value="1"/>
</dbReference>
<dbReference type="Gene3D" id="3.40.50.1220">
    <property type="entry name" value="TPP-binding domain"/>
    <property type="match status" value="1"/>
</dbReference>
<comment type="similarity">
    <text evidence="2">Belongs to the TPP enzyme family.</text>
</comment>
<dbReference type="InterPro" id="IPR029061">
    <property type="entry name" value="THDP-binding"/>
</dbReference>
<protein>
    <recommendedName>
        <fullName evidence="3">Pyruvate decarboxylase</fullName>
    </recommendedName>
</protein>
<dbReference type="AlphaFoldDB" id="A0AAD8PJ95"/>
<sequence>MVNCINLSLGVTNSIIDETNPLYYGQYAGIGSALNTIQLVESADCVLWLGNLPSDFNTGMFSEHLSDLVTVIDFQRFFVKIGEATYEAKITQLLPRLAEAVKSKLHLQHRGVEAQSSKRSKLPQPATIEQDWLWDRFSSFLQPGDLVVTETAGASVAAKEMGTYKRMVLITGEGSLQLKVQAFAILNRYGIPPTVFILNNDGYTVERYFNGMDAAYNQVPKWDYCALFKTFAPGLEIKTFRVKGSMELDALLSNKEFQTAMYPQLT</sequence>
<dbReference type="GO" id="GO:0005829">
    <property type="term" value="C:cytosol"/>
    <property type="evidence" value="ECO:0007669"/>
    <property type="project" value="TreeGrafter"/>
</dbReference>
<evidence type="ECO:0000256" key="1">
    <source>
        <dbReference type="ARBA" id="ARBA00001964"/>
    </source>
</evidence>
<proteinExistence type="inferred from homology"/>
<comment type="cofactor">
    <cofactor evidence="1">
        <name>thiamine diphosphate</name>
        <dbReference type="ChEBI" id="CHEBI:58937"/>
    </cofactor>
</comment>
<evidence type="ECO:0000256" key="5">
    <source>
        <dbReference type="ARBA" id="ARBA00022793"/>
    </source>
</evidence>
<dbReference type="InterPro" id="IPR029035">
    <property type="entry name" value="DHS-like_NAD/FAD-binding_dom"/>
</dbReference>
<dbReference type="GO" id="GO:0004737">
    <property type="term" value="F:pyruvate decarboxylase activity"/>
    <property type="evidence" value="ECO:0007669"/>
    <property type="project" value="TreeGrafter"/>
</dbReference>
<dbReference type="RefSeq" id="XP_060406997.1">
    <property type="nucleotide sequence ID" value="XM_060564420.1"/>
</dbReference>
<keyword evidence="7" id="KW-0786">Thiamine pyrophosphate</keyword>
<dbReference type="InterPro" id="IPR011766">
    <property type="entry name" value="TPP_enzyme_TPP-bd"/>
</dbReference>
<dbReference type="PANTHER" id="PTHR43452">
    <property type="entry name" value="PYRUVATE DECARBOXYLASE"/>
    <property type="match status" value="1"/>
</dbReference>
<name>A0AAD8PJ95_9PEZI</name>
<evidence type="ECO:0000256" key="2">
    <source>
        <dbReference type="ARBA" id="ARBA00007812"/>
    </source>
</evidence>
<dbReference type="SUPFAM" id="SSF52518">
    <property type="entry name" value="Thiamin diphosphate-binding fold (THDP-binding)"/>
    <property type="match status" value="1"/>
</dbReference>
<dbReference type="GO" id="GO:0030976">
    <property type="term" value="F:thiamine pyrophosphate binding"/>
    <property type="evidence" value="ECO:0007669"/>
    <property type="project" value="InterPro"/>
</dbReference>
<keyword evidence="4" id="KW-0479">Metal-binding</keyword>
<dbReference type="GeneID" id="85448660"/>
<evidence type="ECO:0000256" key="3">
    <source>
        <dbReference type="ARBA" id="ARBA00014422"/>
    </source>
</evidence>
<comment type="caution">
    <text evidence="10">The sequence shown here is derived from an EMBL/GenBank/DDBJ whole genome shotgun (WGS) entry which is preliminary data.</text>
</comment>
<dbReference type="InterPro" id="IPR012110">
    <property type="entry name" value="PDC/IPDC-like"/>
</dbReference>
<dbReference type="Gene3D" id="3.40.50.970">
    <property type="match status" value="1"/>
</dbReference>
<evidence type="ECO:0000256" key="8">
    <source>
        <dbReference type="ARBA" id="ARBA00023239"/>
    </source>
</evidence>
<dbReference type="GO" id="GO:0000949">
    <property type="term" value="P:aromatic amino acid family catabolic process to alcohol via Ehrlich pathway"/>
    <property type="evidence" value="ECO:0007669"/>
    <property type="project" value="TreeGrafter"/>
</dbReference>
<dbReference type="GO" id="GO:0005634">
    <property type="term" value="C:nucleus"/>
    <property type="evidence" value="ECO:0007669"/>
    <property type="project" value="TreeGrafter"/>
</dbReference>
<keyword evidence="5" id="KW-0210">Decarboxylase</keyword>
<dbReference type="SUPFAM" id="SSF52467">
    <property type="entry name" value="DHS-like NAD/FAD-binding domain"/>
    <property type="match status" value="1"/>
</dbReference>
<keyword evidence="11" id="KW-1185">Reference proteome</keyword>
<gene>
    <name evidence="10" type="ORF">LY79DRAFT_675229</name>
</gene>
<dbReference type="GO" id="GO:0046872">
    <property type="term" value="F:metal ion binding"/>
    <property type="evidence" value="ECO:0007669"/>
    <property type="project" value="UniProtKB-KW"/>
</dbReference>
<dbReference type="Pfam" id="PF02775">
    <property type="entry name" value="TPP_enzyme_C"/>
    <property type="match status" value="1"/>
</dbReference>
<dbReference type="EMBL" id="JAHLJV010000204">
    <property type="protein sequence ID" value="KAK1564169.1"/>
    <property type="molecule type" value="Genomic_DNA"/>
</dbReference>
<accession>A0AAD8PJ95</accession>